<evidence type="ECO:0000256" key="1">
    <source>
        <dbReference type="PROSITE-ProRule" id="PRU00339"/>
    </source>
</evidence>
<evidence type="ECO:0008006" key="6">
    <source>
        <dbReference type="Google" id="ProtNLM"/>
    </source>
</evidence>
<feature type="repeat" description="TPR" evidence="1">
    <location>
        <begin position="495"/>
        <end position="528"/>
    </location>
</feature>
<evidence type="ECO:0000256" key="2">
    <source>
        <dbReference type="SAM" id="MobiDB-lite"/>
    </source>
</evidence>
<dbReference type="InterPro" id="IPR044650">
    <property type="entry name" value="SRFR1-like"/>
</dbReference>
<dbReference type="InterPro" id="IPR019734">
    <property type="entry name" value="TPR_rpt"/>
</dbReference>
<evidence type="ECO:0000313" key="5">
    <source>
        <dbReference type="Proteomes" id="UP000648801"/>
    </source>
</evidence>
<dbReference type="SMART" id="SM00028">
    <property type="entry name" value="TPR"/>
    <property type="match status" value="4"/>
</dbReference>
<dbReference type="EMBL" id="BMJB01000001">
    <property type="protein sequence ID" value="GGA66347.1"/>
    <property type="molecule type" value="Genomic_DNA"/>
</dbReference>
<dbReference type="PANTHER" id="PTHR44749">
    <property type="entry name" value="SUPPRESSOR OF RPS4-RLD 1"/>
    <property type="match status" value="1"/>
</dbReference>
<proteinExistence type="predicted"/>
<dbReference type="Pfam" id="PF13432">
    <property type="entry name" value="TPR_16"/>
    <property type="match status" value="2"/>
</dbReference>
<comment type="caution">
    <text evidence="4">The sequence shown here is derived from an EMBL/GenBank/DDBJ whole genome shotgun (WGS) entry which is preliminary data.</text>
</comment>
<dbReference type="Pfam" id="PF14559">
    <property type="entry name" value="TPR_19"/>
    <property type="match status" value="1"/>
</dbReference>
<sequence>MPSPSKLRHLLKHSWLPIAFLFSTIHALAQTSPSAETIENSGRLVLVLPFDNHTGQQNLAWIGESFPDTLNQRLASAGFLPINHDDLQYALDHLGLPSDFRPTRATTIRIAQTLDANYVIIGSYNVTNGRISAQAQVLNVNQLHMSHPLADSSELARLFDVENAIAWKVANDIVPNFSIAEQTFLSAPSVPLSAFEDYIRGNNATTPDERVNRLQDAVRLAPDYSAALLALGKAQYANRDFDNAAATLAKVPHSDRRALEANFYLGLARFNSGKYAEAESAFAFVASRLPLPEVVNNQAVATARQGRNAVPLFRRASAADPNDPDYHYNLAVSLYRQGDFAGATTEVNQTLKLRPTDAEAAQLKASIATGKKPDAKTAANTTDTDPSSFDPLERIRRTYSEASFRQAAFEIDQMRAMRMATLPKDQQAKQYTELGHEYLGEGLIPEAEQQFQSALKADPSSSEAHAGLAQVRERTGNNQQARTEAEASLRLQPNAPAYLVLAHLEYQANQLDAAAADVSNALKLDPKNSAALGMKQALQSRGKTLP</sequence>
<gene>
    <name evidence="4" type="ORF">GCM10011507_17340</name>
</gene>
<dbReference type="GO" id="GO:0045892">
    <property type="term" value="P:negative regulation of DNA-templated transcription"/>
    <property type="evidence" value="ECO:0007669"/>
    <property type="project" value="InterPro"/>
</dbReference>
<keyword evidence="5" id="KW-1185">Reference proteome</keyword>
<name>A0A916RR89_9BACT</name>
<dbReference type="Gene3D" id="1.25.40.10">
    <property type="entry name" value="Tetratricopeptide repeat domain"/>
    <property type="match status" value="3"/>
</dbReference>
<dbReference type="PANTHER" id="PTHR44749:SF1">
    <property type="entry name" value="TETRATRICOPEPTIDE-LIKE HELICAL DOMAIN-CONTAINING PROTEIN"/>
    <property type="match status" value="1"/>
</dbReference>
<accession>A0A916RR89</accession>
<dbReference type="Gene3D" id="3.40.50.10610">
    <property type="entry name" value="ABC-type transport auxiliary lipoprotein component"/>
    <property type="match status" value="1"/>
</dbReference>
<dbReference type="SUPFAM" id="SSF48452">
    <property type="entry name" value="TPR-like"/>
    <property type="match status" value="2"/>
</dbReference>
<feature type="compositionally biased region" description="Low complexity" evidence="2">
    <location>
        <begin position="376"/>
        <end position="386"/>
    </location>
</feature>
<feature type="region of interest" description="Disordered" evidence="2">
    <location>
        <begin position="459"/>
        <end position="487"/>
    </location>
</feature>
<feature type="chain" id="PRO_5037333313" description="Tetratricopeptide repeat protein" evidence="3">
    <location>
        <begin position="30"/>
        <end position="546"/>
    </location>
</feature>
<feature type="region of interest" description="Disordered" evidence="2">
    <location>
        <begin position="366"/>
        <end position="392"/>
    </location>
</feature>
<protein>
    <recommendedName>
        <fullName evidence="6">Tetratricopeptide repeat protein</fullName>
    </recommendedName>
</protein>
<keyword evidence="3" id="KW-0732">Signal</keyword>
<dbReference type="AlphaFoldDB" id="A0A916RR89"/>
<reference evidence="4" key="2">
    <citation type="submission" date="2020-09" db="EMBL/GenBank/DDBJ databases">
        <authorList>
            <person name="Sun Q."/>
            <person name="Zhou Y."/>
        </authorList>
    </citation>
    <scope>NUCLEOTIDE SEQUENCE</scope>
    <source>
        <strain evidence="4">CGMCC 1.15447</strain>
    </source>
</reference>
<feature type="repeat" description="TPR" evidence="1">
    <location>
        <begin position="428"/>
        <end position="461"/>
    </location>
</feature>
<dbReference type="Proteomes" id="UP000648801">
    <property type="component" value="Unassembled WGS sequence"/>
</dbReference>
<dbReference type="PROSITE" id="PS50005">
    <property type="entry name" value="TPR"/>
    <property type="match status" value="2"/>
</dbReference>
<feature type="signal peptide" evidence="3">
    <location>
        <begin position="1"/>
        <end position="29"/>
    </location>
</feature>
<dbReference type="InterPro" id="IPR011990">
    <property type="entry name" value="TPR-like_helical_dom_sf"/>
</dbReference>
<keyword evidence="1" id="KW-0802">TPR repeat</keyword>
<dbReference type="RefSeq" id="WP_229668809.1">
    <property type="nucleotide sequence ID" value="NZ_BMJB01000001.1"/>
</dbReference>
<evidence type="ECO:0000313" key="4">
    <source>
        <dbReference type="EMBL" id="GGA66347.1"/>
    </source>
</evidence>
<reference evidence="4" key="1">
    <citation type="journal article" date="2014" name="Int. J. Syst. Evol. Microbiol.">
        <title>Complete genome sequence of Corynebacterium casei LMG S-19264T (=DSM 44701T), isolated from a smear-ripened cheese.</title>
        <authorList>
            <consortium name="US DOE Joint Genome Institute (JGI-PGF)"/>
            <person name="Walter F."/>
            <person name="Albersmeier A."/>
            <person name="Kalinowski J."/>
            <person name="Ruckert C."/>
        </authorList>
    </citation>
    <scope>NUCLEOTIDE SEQUENCE</scope>
    <source>
        <strain evidence="4">CGMCC 1.15447</strain>
    </source>
</reference>
<evidence type="ECO:0000256" key="3">
    <source>
        <dbReference type="SAM" id="SignalP"/>
    </source>
</evidence>
<organism evidence="4 5">
    <name type="scientific">Edaphobacter acidisoli</name>
    <dbReference type="NCBI Taxonomy" id="2040573"/>
    <lineage>
        <taxon>Bacteria</taxon>
        <taxon>Pseudomonadati</taxon>
        <taxon>Acidobacteriota</taxon>
        <taxon>Terriglobia</taxon>
        <taxon>Terriglobales</taxon>
        <taxon>Acidobacteriaceae</taxon>
        <taxon>Edaphobacter</taxon>
    </lineage>
</organism>